<feature type="domain" description="C2H2-type" evidence="11">
    <location>
        <begin position="140"/>
        <end position="167"/>
    </location>
</feature>
<evidence type="ECO:0000256" key="1">
    <source>
        <dbReference type="ARBA" id="ARBA00004123"/>
    </source>
</evidence>
<reference evidence="13" key="1">
    <citation type="submission" date="2025-08" db="UniProtKB">
        <authorList>
            <consortium name="RefSeq"/>
        </authorList>
    </citation>
    <scope>IDENTIFICATION</scope>
    <source>
        <strain evidence="13">OHB3-1</strain>
    </source>
</reference>
<dbReference type="PROSITE" id="PS50157">
    <property type="entry name" value="ZINC_FINGER_C2H2_2"/>
    <property type="match status" value="2"/>
</dbReference>
<proteinExistence type="predicted"/>
<feature type="region of interest" description="Disordered" evidence="10">
    <location>
        <begin position="1"/>
        <end position="27"/>
    </location>
</feature>
<evidence type="ECO:0000256" key="2">
    <source>
        <dbReference type="ARBA" id="ARBA00022723"/>
    </source>
</evidence>
<keyword evidence="2" id="KW-0479">Metal-binding</keyword>
<dbReference type="InterPro" id="IPR036236">
    <property type="entry name" value="Znf_C2H2_sf"/>
</dbReference>
<feature type="compositionally biased region" description="Basic residues" evidence="10">
    <location>
        <begin position="16"/>
        <end position="25"/>
    </location>
</feature>
<dbReference type="Proteomes" id="UP000504603">
    <property type="component" value="Unplaced"/>
</dbReference>
<keyword evidence="7" id="KW-0804">Transcription</keyword>
<evidence type="ECO:0000256" key="8">
    <source>
        <dbReference type="ARBA" id="ARBA00023242"/>
    </source>
</evidence>
<accession>A0A6J1CF33</accession>
<evidence type="ECO:0000256" key="6">
    <source>
        <dbReference type="ARBA" id="ARBA00023015"/>
    </source>
</evidence>
<dbReference type="RefSeq" id="XP_022139173.1">
    <property type="nucleotide sequence ID" value="XM_022283481.1"/>
</dbReference>
<evidence type="ECO:0000256" key="7">
    <source>
        <dbReference type="ARBA" id="ARBA00023163"/>
    </source>
</evidence>
<dbReference type="PANTHER" id="PTHR26374:SF378">
    <property type="entry name" value="C2H2-TYPE ZINC FINGER FAMILY PROTEIN"/>
    <property type="match status" value="1"/>
</dbReference>
<evidence type="ECO:0000256" key="9">
    <source>
        <dbReference type="PROSITE-ProRule" id="PRU00042"/>
    </source>
</evidence>
<protein>
    <submittedName>
        <fullName evidence="13">Zinc finger protein ZAT5</fullName>
    </submittedName>
</protein>
<feature type="region of interest" description="Disordered" evidence="10">
    <location>
        <begin position="292"/>
        <end position="334"/>
    </location>
</feature>
<feature type="region of interest" description="Disordered" evidence="10">
    <location>
        <begin position="244"/>
        <end position="266"/>
    </location>
</feature>
<evidence type="ECO:0000256" key="5">
    <source>
        <dbReference type="ARBA" id="ARBA00022833"/>
    </source>
</evidence>
<dbReference type="OrthoDB" id="6077919at2759"/>
<dbReference type="Gene3D" id="3.30.160.60">
    <property type="entry name" value="Classic Zinc Finger"/>
    <property type="match status" value="1"/>
</dbReference>
<dbReference type="InterPro" id="IPR013087">
    <property type="entry name" value="Znf_C2H2_type"/>
</dbReference>
<name>A0A6J1CF33_MOMCH</name>
<dbReference type="GeneID" id="111010143"/>
<evidence type="ECO:0000256" key="3">
    <source>
        <dbReference type="ARBA" id="ARBA00022737"/>
    </source>
</evidence>
<evidence type="ECO:0000256" key="10">
    <source>
        <dbReference type="SAM" id="MobiDB-lite"/>
    </source>
</evidence>
<dbReference type="KEGG" id="mcha:111010143"/>
<keyword evidence="8" id="KW-0539">Nucleus</keyword>
<dbReference type="GO" id="GO:0005634">
    <property type="term" value="C:nucleus"/>
    <property type="evidence" value="ECO:0007669"/>
    <property type="project" value="UniProtKB-SubCell"/>
</dbReference>
<keyword evidence="3" id="KW-0677">Repeat</keyword>
<keyword evidence="5" id="KW-0862">Zinc</keyword>
<evidence type="ECO:0000313" key="12">
    <source>
        <dbReference type="Proteomes" id="UP000504603"/>
    </source>
</evidence>
<feature type="compositionally biased region" description="Low complexity" evidence="10">
    <location>
        <begin position="297"/>
        <end position="320"/>
    </location>
</feature>
<dbReference type="AlphaFoldDB" id="A0A6J1CF33"/>
<feature type="domain" description="C2H2-type" evidence="11">
    <location>
        <begin position="214"/>
        <end position="236"/>
    </location>
</feature>
<dbReference type="SUPFAM" id="SSF57667">
    <property type="entry name" value="beta-beta-alpha zinc fingers"/>
    <property type="match status" value="1"/>
</dbReference>
<dbReference type="GO" id="GO:0008270">
    <property type="term" value="F:zinc ion binding"/>
    <property type="evidence" value="ECO:0007669"/>
    <property type="project" value="UniProtKB-KW"/>
</dbReference>
<dbReference type="PANTHER" id="PTHR26374">
    <property type="entry name" value="ZINC FINGER PROTEIN ZAT5"/>
    <property type="match status" value="1"/>
</dbReference>
<dbReference type="Pfam" id="PF13912">
    <property type="entry name" value="zf-C2H2_6"/>
    <property type="match status" value="2"/>
</dbReference>
<evidence type="ECO:0000259" key="11">
    <source>
        <dbReference type="PROSITE" id="PS50157"/>
    </source>
</evidence>
<comment type="subcellular location">
    <subcellularLocation>
        <location evidence="1">Nucleus</location>
    </subcellularLocation>
</comment>
<keyword evidence="4 9" id="KW-0863">Zinc-finger</keyword>
<sequence>MEVVNQDAKEQQGIAKGKRTKRQRLHSPIPFAVSANSEDSNNFVAENNYVGVAQNPNSSPATASSSAAAVAAADQFQYNSTEEEEEDMANCLILLAQGRSLCSPKRVAGSFVSNRRFAENAGVVGTDKGAAAAAGGCYGYECKTCYRTFPSFQALGGHRASHKKPKAMEAEKKLFLSSDDEEMQFKNSNNITHPLSLQLSQRGNLYSSGKAKVHECAICGAEFTSGQALGGHMRRHRAMPVGTNTALSLTPMPIEPEDQRQPKRQRSVLSLDLDLNLPAPQEHDHRESKFMIKSNHHQQQQQQQHQQQHNNNKQQQQQQQPLVFSTRPLVDCHY</sequence>
<evidence type="ECO:0000256" key="4">
    <source>
        <dbReference type="ARBA" id="ARBA00022771"/>
    </source>
</evidence>
<gene>
    <name evidence="13" type="primary">LOC111010143</name>
</gene>
<keyword evidence="6" id="KW-0805">Transcription regulation</keyword>
<dbReference type="PROSITE" id="PS00028">
    <property type="entry name" value="ZINC_FINGER_C2H2_1"/>
    <property type="match status" value="2"/>
</dbReference>
<organism evidence="12 13">
    <name type="scientific">Momordica charantia</name>
    <name type="common">Bitter gourd</name>
    <name type="synonym">Balsam pear</name>
    <dbReference type="NCBI Taxonomy" id="3673"/>
    <lineage>
        <taxon>Eukaryota</taxon>
        <taxon>Viridiplantae</taxon>
        <taxon>Streptophyta</taxon>
        <taxon>Embryophyta</taxon>
        <taxon>Tracheophyta</taxon>
        <taxon>Spermatophyta</taxon>
        <taxon>Magnoliopsida</taxon>
        <taxon>eudicotyledons</taxon>
        <taxon>Gunneridae</taxon>
        <taxon>Pentapetalae</taxon>
        <taxon>rosids</taxon>
        <taxon>fabids</taxon>
        <taxon>Cucurbitales</taxon>
        <taxon>Cucurbitaceae</taxon>
        <taxon>Momordiceae</taxon>
        <taxon>Momordica</taxon>
    </lineage>
</organism>
<evidence type="ECO:0000313" key="13">
    <source>
        <dbReference type="RefSeq" id="XP_022139173.1"/>
    </source>
</evidence>
<dbReference type="SMART" id="SM00355">
    <property type="entry name" value="ZnF_C2H2"/>
    <property type="match status" value="2"/>
</dbReference>
<keyword evidence="12" id="KW-1185">Reference proteome</keyword>